<keyword evidence="2" id="KW-0472">Membrane</keyword>
<keyword evidence="2" id="KW-0812">Transmembrane</keyword>
<name>A0A9Q1RIR6_9SOLA</name>
<dbReference type="Proteomes" id="UP001152561">
    <property type="component" value="Unassembled WGS sequence"/>
</dbReference>
<feature type="compositionally biased region" description="Polar residues" evidence="1">
    <location>
        <begin position="184"/>
        <end position="205"/>
    </location>
</feature>
<gene>
    <name evidence="3" type="ORF">K7X08_005050</name>
</gene>
<evidence type="ECO:0000313" key="4">
    <source>
        <dbReference type="Proteomes" id="UP001152561"/>
    </source>
</evidence>
<dbReference type="EMBL" id="JAJAGQ010000007">
    <property type="protein sequence ID" value="KAJ8558284.1"/>
    <property type="molecule type" value="Genomic_DNA"/>
</dbReference>
<evidence type="ECO:0000256" key="2">
    <source>
        <dbReference type="SAM" id="Phobius"/>
    </source>
</evidence>
<proteinExistence type="predicted"/>
<protein>
    <recommendedName>
        <fullName evidence="5">Transmembrane protein</fullName>
    </recommendedName>
</protein>
<dbReference type="Pfam" id="PF15159">
    <property type="entry name" value="PIG-Y"/>
    <property type="match status" value="1"/>
</dbReference>
<dbReference type="InterPro" id="IPR029164">
    <property type="entry name" value="PIG-Y"/>
</dbReference>
<keyword evidence="2" id="KW-1133">Transmembrane helix</keyword>
<feature type="region of interest" description="Disordered" evidence="1">
    <location>
        <begin position="1"/>
        <end position="60"/>
    </location>
</feature>
<keyword evidence="4" id="KW-1185">Reference proteome</keyword>
<evidence type="ECO:0008006" key="5">
    <source>
        <dbReference type="Google" id="ProtNLM"/>
    </source>
</evidence>
<reference evidence="4" key="1">
    <citation type="journal article" date="2023" name="Proc. Natl. Acad. Sci. U.S.A.">
        <title>Genomic and structural basis for evolution of tropane alkaloid biosynthesis.</title>
        <authorList>
            <person name="Wanga Y.-J."/>
            <person name="Taina T."/>
            <person name="Yua J.-Y."/>
            <person name="Lia J."/>
            <person name="Xua B."/>
            <person name="Chenc J."/>
            <person name="D'Auriad J.C."/>
            <person name="Huanga J.-P."/>
            <person name="Huanga S.-X."/>
        </authorList>
    </citation>
    <scope>NUCLEOTIDE SEQUENCE [LARGE SCALE GENOMIC DNA]</scope>
    <source>
        <strain evidence="4">cv. KIB-2019</strain>
    </source>
</reference>
<evidence type="ECO:0000256" key="1">
    <source>
        <dbReference type="SAM" id="MobiDB-lite"/>
    </source>
</evidence>
<dbReference type="OrthoDB" id="1715362at2759"/>
<dbReference type="AlphaFoldDB" id="A0A9Q1RIR6"/>
<sequence>MRNEKQNRPQEQNKENGEVDENPKDEMREGNGRNKIKTLEDWDNEMNVVESSRKSSWAEDTEAQTTIEKKSSRANALLKLAITILTFMCAFASFSDNFNSLTPTAEVQVLNINWFQKKPDGDDEGLQKTLPTTCTNPTLMQPQYYCFLVPLSLPILLVALYFHWLSMRSSSMHSSVEDIRSTSHRLTTQKGSPIGSNTGSSHQCL</sequence>
<feature type="transmembrane region" description="Helical" evidence="2">
    <location>
        <begin position="76"/>
        <end position="94"/>
    </location>
</feature>
<feature type="transmembrane region" description="Helical" evidence="2">
    <location>
        <begin position="147"/>
        <end position="165"/>
    </location>
</feature>
<organism evidence="3 4">
    <name type="scientific">Anisodus acutangulus</name>
    <dbReference type="NCBI Taxonomy" id="402998"/>
    <lineage>
        <taxon>Eukaryota</taxon>
        <taxon>Viridiplantae</taxon>
        <taxon>Streptophyta</taxon>
        <taxon>Embryophyta</taxon>
        <taxon>Tracheophyta</taxon>
        <taxon>Spermatophyta</taxon>
        <taxon>Magnoliopsida</taxon>
        <taxon>eudicotyledons</taxon>
        <taxon>Gunneridae</taxon>
        <taxon>Pentapetalae</taxon>
        <taxon>asterids</taxon>
        <taxon>lamiids</taxon>
        <taxon>Solanales</taxon>
        <taxon>Solanaceae</taxon>
        <taxon>Solanoideae</taxon>
        <taxon>Hyoscyameae</taxon>
        <taxon>Anisodus</taxon>
    </lineage>
</organism>
<evidence type="ECO:0000313" key="3">
    <source>
        <dbReference type="EMBL" id="KAJ8558284.1"/>
    </source>
</evidence>
<feature type="region of interest" description="Disordered" evidence="1">
    <location>
        <begin position="182"/>
        <end position="205"/>
    </location>
</feature>
<comment type="caution">
    <text evidence="3">The sequence shown here is derived from an EMBL/GenBank/DDBJ whole genome shotgun (WGS) entry which is preliminary data.</text>
</comment>
<feature type="compositionally biased region" description="Basic and acidic residues" evidence="1">
    <location>
        <begin position="1"/>
        <end position="40"/>
    </location>
</feature>
<accession>A0A9Q1RIR6</accession>